<dbReference type="PANTHER" id="PTHR34986:SF4">
    <property type="entry name" value="EVOLVED BETA-GALACTOSIDASE SUBUNIT BETA-RELATED"/>
    <property type="match status" value="1"/>
</dbReference>
<comment type="caution">
    <text evidence="1">The sequence shown here is derived from an EMBL/GenBank/DDBJ whole genome shotgun (WGS) entry which is preliminary data.</text>
</comment>
<dbReference type="Pfam" id="PF04074">
    <property type="entry name" value="DUF386"/>
    <property type="match status" value="1"/>
</dbReference>
<dbReference type="InParanoid" id="A0A0Q2UUM8"/>
<dbReference type="GO" id="GO:0005829">
    <property type="term" value="C:cytosol"/>
    <property type="evidence" value="ECO:0007669"/>
    <property type="project" value="TreeGrafter"/>
</dbReference>
<reference evidence="1 2" key="1">
    <citation type="submission" date="2015-08" db="EMBL/GenBank/DDBJ databases">
        <title>Antibacterial properties of a collection of Vibrionaceae strains.</title>
        <authorList>
            <person name="Giubergia S."/>
        </authorList>
    </citation>
    <scope>NUCLEOTIDE SEQUENCE [LARGE SCALE GENOMIC DNA]</scope>
    <source>
        <strain evidence="1 2">S0821</strain>
    </source>
</reference>
<dbReference type="RefSeq" id="WP_004725826.1">
    <property type="nucleotide sequence ID" value="NZ_CABLCD010000013.1"/>
</dbReference>
<dbReference type="EMBL" id="LKHS01000020">
    <property type="protein sequence ID" value="KQH84264.1"/>
    <property type="molecule type" value="Genomic_DNA"/>
</dbReference>
<dbReference type="OMA" id="CLIKVLM"/>
<dbReference type="InterPro" id="IPR037012">
    <property type="entry name" value="NanQ/TabA/YiaL_sf"/>
</dbReference>
<sequence length="162" mass="18516">MFIGKTSQLEFAQCLSPKLLPLIREALAKLADAEKEGTPMASGRHELDGERAFFFIMNDHTQHLAQRKSECHRRYLDVQILLQGRETFGYSLTPFDALDEDMLDDRDLAFSEQLNDELFVSIQAGDFIVFYPGQPHRPLIATDEEPMPVRKMVIKVDKALFA</sequence>
<keyword evidence="2" id="KW-1185">Reference proteome</keyword>
<dbReference type="Proteomes" id="UP000051221">
    <property type="component" value="Unassembled WGS sequence"/>
</dbReference>
<evidence type="ECO:0000313" key="1">
    <source>
        <dbReference type="EMBL" id="KQH84264.1"/>
    </source>
</evidence>
<organism evidence="1 2">
    <name type="scientific">Vibrio furnissii</name>
    <dbReference type="NCBI Taxonomy" id="29494"/>
    <lineage>
        <taxon>Bacteria</taxon>
        <taxon>Pseudomonadati</taxon>
        <taxon>Pseudomonadota</taxon>
        <taxon>Gammaproteobacteria</taxon>
        <taxon>Vibrionales</taxon>
        <taxon>Vibrionaceae</taxon>
        <taxon>Vibrio</taxon>
    </lineage>
</organism>
<dbReference type="NCBIfam" id="TIGR00022">
    <property type="entry name" value="YhcH/YjgK/YiaL family protein"/>
    <property type="match status" value="1"/>
</dbReference>
<dbReference type="SUPFAM" id="SSF51197">
    <property type="entry name" value="Clavaminate synthase-like"/>
    <property type="match status" value="1"/>
</dbReference>
<gene>
    <name evidence="1" type="ORF">AMR76_18730</name>
</gene>
<dbReference type="PANTHER" id="PTHR34986">
    <property type="entry name" value="EVOLVED BETA-GALACTOSIDASE SUBUNIT BETA"/>
    <property type="match status" value="1"/>
</dbReference>
<dbReference type="FunCoup" id="A0A0Q2UUM8">
    <property type="interactions" value="18"/>
</dbReference>
<dbReference type="InterPro" id="IPR004375">
    <property type="entry name" value="NanQ/TabA/YiaL"/>
</dbReference>
<accession>A0A0Q2UUM8</accession>
<dbReference type="AlphaFoldDB" id="A0A0Q2UUM8"/>
<dbReference type="GeneID" id="50535634"/>
<proteinExistence type="predicted"/>
<evidence type="ECO:0008006" key="3">
    <source>
        <dbReference type="Google" id="ProtNLM"/>
    </source>
</evidence>
<dbReference type="Gene3D" id="2.60.120.370">
    <property type="entry name" value="YhcH/YjgK/YiaL"/>
    <property type="match status" value="1"/>
</dbReference>
<evidence type="ECO:0000313" key="2">
    <source>
        <dbReference type="Proteomes" id="UP000051221"/>
    </source>
</evidence>
<protein>
    <recommendedName>
        <fullName evidence="3">YhcH/YjgK/YiaL family protein</fullName>
    </recommendedName>
</protein>
<name>A0A0Q2UUM8_VIBFU</name>
<dbReference type="GO" id="GO:0044010">
    <property type="term" value="P:single-species biofilm formation"/>
    <property type="evidence" value="ECO:0007669"/>
    <property type="project" value="TreeGrafter"/>
</dbReference>